<evidence type="ECO:0000313" key="2">
    <source>
        <dbReference type="EMBL" id="BDU76590.1"/>
    </source>
</evidence>
<gene>
    <name evidence="2" type="ORF">METESE_15480</name>
</gene>
<evidence type="ECO:0000313" key="3">
    <source>
        <dbReference type="Proteomes" id="UP001228113"/>
    </source>
</evidence>
<keyword evidence="1" id="KW-1133">Transmembrane helix</keyword>
<dbReference type="AlphaFoldDB" id="A0AA48GY77"/>
<keyword evidence="1" id="KW-0472">Membrane</keyword>
<feature type="transmembrane region" description="Helical" evidence="1">
    <location>
        <begin position="119"/>
        <end position="141"/>
    </location>
</feature>
<dbReference type="Proteomes" id="UP001228113">
    <property type="component" value="Chromosome"/>
</dbReference>
<dbReference type="KEGG" id="msea:METESE_15480"/>
<reference evidence="2" key="1">
    <citation type="journal article" date="2023" name="Int. J. Syst. Evol. Microbiol.">
        <title>Mesoterricola silvestris gen. nov., sp. nov., Mesoterricola sediminis sp. nov., Geothrix oryzae sp. nov., Geothrix edaphica sp. nov., Geothrix rubra sp. nov., and Geothrix limicola sp. nov., six novel members of Acidobacteriota isolated from soils.</title>
        <authorList>
            <person name="Itoh H."/>
            <person name="Sugisawa Y."/>
            <person name="Mise K."/>
            <person name="Xu Z."/>
            <person name="Kuniyasu M."/>
            <person name="Ushijima N."/>
            <person name="Kawano K."/>
            <person name="Kobayashi E."/>
            <person name="Shiratori Y."/>
            <person name="Masuda Y."/>
            <person name="Senoo K."/>
        </authorList>
    </citation>
    <scope>NUCLEOTIDE SEQUENCE</scope>
    <source>
        <strain evidence="2">W786</strain>
    </source>
</reference>
<accession>A0AA48GY77</accession>
<feature type="transmembrane region" description="Helical" evidence="1">
    <location>
        <begin position="251"/>
        <end position="270"/>
    </location>
</feature>
<evidence type="ECO:0000256" key="1">
    <source>
        <dbReference type="SAM" id="Phobius"/>
    </source>
</evidence>
<keyword evidence="3" id="KW-1185">Reference proteome</keyword>
<dbReference type="EMBL" id="AP027081">
    <property type="protein sequence ID" value="BDU76590.1"/>
    <property type="molecule type" value="Genomic_DNA"/>
</dbReference>
<feature type="transmembrane region" description="Helical" evidence="1">
    <location>
        <begin position="222"/>
        <end position="242"/>
    </location>
</feature>
<sequence length="337" mass="35583">MDLIERYLQQVRFWLPADQGDLAAELAEDLRSQREAAEAGLGRPLTEAETGDLLKRLGSPLQVAGQILPQRPWLDPAQTMLFRFVLRVVLLYVLVPVFGLIAIPAALLSAHPLSGVASALQAFVSAEISALGCVTLVFWAVGRAQAAREAGAGWDPLKLPPLRRPGNLKPVSRAESVAEIVFGLLFVGWWLEAGSGIPVAGSSHLGALAPSGPLWADLRGPWFLPILALALANLSVAALCLARPHLTRLRLAWGALSSAALAGIAGSVLAGPGTPWEARFHLLARLGRGLPEGPTLGIVFDQVLALMLASMVLGGALGALVQGIKFLLALRPNPEAR</sequence>
<feature type="transmembrane region" description="Helical" evidence="1">
    <location>
        <begin position="303"/>
        <end position="328"/>
    </location>
</feature>
<proteinExistence type="predicted"/>
<feature type="transmembrane region" description="Helical" evidence="1">
    <location>
        <begin position="84"/>
        <end position="107"/>
    </location>
</feature>
<name>A0AA48GY77_9BACT</name>
<organism evidence="2 3">
    <name type="scientific">Mesoterricola sediminis</name>
    <dbReference type="NCBI Taxonomy" id="2927980"/>
    <lineage>
        <taxon>Bacteria</taxon>
        <taxon>Pseudomonadati</taxon>
        <taxon>Acidobacteriota</taxon>
        <taxon>Holophagae</taxon>
        <taxon>Holophagales</taxon>
        <taxon>Holophagaceae</taxon>
        <taxon>Mesoterricola</taxon>
    </lineage>
</organism>
<keyword evidence="1" id="KW-0812">Transmembrane</keyword>
<feature type="transmembrane region" description="Helical" evidence="1">
    <location>
        <begin position="171"/>
        <end position="191"/>
    </location>
</feature>
<dbReference type="RefSeq" id="WP_243334700.1">
    <property type="nucleotide sequence ID" value="NZ_AP027081.1"/>
</dbReference>
<protein>
    <submittedName>
        <fullName evidence="2">Uncharacterized protein</fullName>
    </submittedName>
</protein>